<dbReference type="AlphaFoldDB" id="A0A7R7DLM6"/>
<name>A0A7R7DLM6_9ACTN</name>
<protein>
    <recommendedName>
        <fullName evidence="3">Aminoglycoside phosphotransferase domain-containing protein</fullName>
    </recommendedName>
</protein>
<evidence type="ECO:0008006" key="3">
    <source>
        <dbReference type="Google" id="ProtNLM"/>
    </source>
</evidence>
<evidence type="ECO:0000313" key="1">
    <source>
        <dbReference type="EMBL" id="BCJ33883.1"/>
    </source>
</evidence>
<organism evidence="1 2">
    <name type="scientific">Actinocatenispora thailandica</name>
    <dbReference type="NCBI Taxonomy" id="227318"/>
    <lineage>
        <taxon>Bacteria</taxon>
        <taxon>Bacillati</taxon>
        <taxon>Actinomycetota</taxon>
        <taxon>Actinomycetes</taxon>
        <taxon>Micromonosporales</taxon>
        <taxon>Micromonosporaceae</taxon>
        <taxon>Actinocatenispora</taxon>
    </lineage>
</organism>
<dbReference type="Gene3D" id="3.30.200.20">
    <property type="entry name" value="Phosphorylase Kinase, domain 1"/>
    <property type="match status" value="1"/>
</dbReference>
<keyword evidence="2" id="KW-1185">Reference proteome</keyword>
<dbReference type="EMBL" id="AP023355">
    <property type="protein sequence ID" value="BCJ33883.1"/>
    <property type="molecule type" value="Genomic_DNA"/>
</dbReference>
<dbReference type="Proteomes" id="UP000611640">
    <property type="component" value="Chromosome"/>
</dbReference>
<evidence type="ECO:0000313" key="2">
    <source>
        <dbReference type="Proteomes" id="UP000611640"/>
    </source>
</evidence>
<proteinExistence type="predicted"/>
<dbReference type="KEGG" id="atl:Athai_13860"/>
<accession>A0A7R7DLM6</accession>
<reference evidence="1 2" key="1">
    <citation type="submission" date="2020-08" db="EMBL/GenBank/DDBJ databases">
        <title>Whole genome shotgun sequence of Actinocatenispora thailandica NBRC 105041.</title>
        <authorList>
            <person name="Komaki H."/>
            <person name="Tamura T."/>
        </authorList>
    </citation>
    <scope>NUCLEOTIDE SEQUENCE [LARGE SCALE GENOMIC DNA]</scope>
    <source>
        <strain evidence="1 2">NBRC 105041</strain>
    </source>
</reference>
<gene>
    <name evidence="1" type="ORF">Athai_13860</name>
</gene>
<sequence length="116" mass="13048">MHPDEADIDGSLVARLLAKQFPQWADLSLVKVASAGTDNAIYRLGDDMAVRVYPEPPRWWVRSSVGCRSLLHFCRWRCLCRWAQARPTTGFPTPGRCIGGWAARTSPTMPLSTWMT</sequence>